<protein>
    <submittedName>
        <fullName evidence="1">Uncharacterized protein</fullName>
    </submittedName>
</protein>
<accession>X1KFQ3</accession>
<dbReference type="AlphaFoldDB" id="X1KFQ3"/>
<comment type="caution">
    <text evidence="1">The sequence shown here is derived from an EMBL/GenBank/DDBJ whole genome shotgun (WGS) entry which is preliminary data.</text>
</comment>
<sequence>MAKQAKCDNCKIKWFIQEKDQTPLRMLACPRCSGPVSEIRSPCHYTLVPGEPKLK</sequence>
<dbReference type="EMBL" id="BARV01005939">
    <property type="protein sequence ID" value="GAI05478.1"/>
    <property type="molecule type" value="Genomic_DNA"/>
</dbReference>
<organism evidence="1">
    <name type="scientific">marine sediment metagenome</name>
    <dbReference type="NCBI Taxonomy" id="412755"/>
    <lineage>
        <taxon>unclassified sequences</taxon>
        <taxon>metagenomes</taxon>
        <taxon>ecological metagenomes</taxon>
    </lineage>
</organism>
<proteinExistence type="predicted"/>
<name>X1KFQ3_9ZZZZ</name>
<reference evidence="1" key="1">
    <citation type="journal article" date="2014" name="Front. Microbiol.">
        <title>High frequency of phylogenetically diverse reductive dehalogenase-homologous genes in deep subseafloor sedimentary metagenomes.</title>
        <authorList>
            <person name="Kawai M."/>
            <person name="Futagami T."/>
            <person name="Toyoda A."/>
            <person name="Takaki Y."/>
            <person name="Nishi S."/>
            <person name="Hori S."/>
            <person name="Arai W."/>
            <person name="Tsubouchi T."/>
            <person name="Morono Y."/>
            <person name="Uchiyama I."/>
            <person name="Ito T."/>
            <person name="Fujiyama A."/>
            <person name="Inagaki F."/>
            <person name="Takami H."/>
        </authorList>
    </citation>
    <scope>NUCLEOTIDE SEQUENCE</scope>
    <source>
        <strain evidence="1">Expedition CK06-06</strain>
    </source>
</reference>
<evidence type="ECO:0000313" key="1">
    <source>
        <dbReference type="EMBL" id="GAI05478.1"/>
    </source>
</evidence>
<gene>
    <name evidence="1" type="ORF">S06H3_12092</name>
</gene>